<dbReference type="AlphaFoldDB" id="A0A1Y1UPF1"/>
<accession>A0A1Y1UPF1</accession>
<dbReference type="InterPro" id="IPR007483">
    <property type="entry name" value="Hamartin"/>
</dbReference>
<dbReference type="PANTHER" id="PTHR15154">
    <property type="entry name" value="HAMARTIN"/>
    <property type="match status" value="1"/>
</dbReference>
<dbReference type="STRING" id="4999.A0A1Y1UPF1"/>
<feature type="region of interest" description="Disordered" evidence="2">
    <location>
        <begin position="384"/>
        <end position="407"/>
    </location>
</feature>
<proteinExistence type="predicted"/>
<dbReference type="OrthoDB" id="28737at2759"/>
<evidence type="ECO:0000313" key="4">
    <source>
        <dbReference type="Proteomes" id="UP000193218"/>
    </source>
</evidence>
<dbReference type="RefSeq" id="XP_021873688.1">
    <property type="nucleotide sequence ID" value="XM_022014723.1"/>
</dbReference>
<dbReference type="GO" id="GO:0032007">
    <property type="term" value="P:negative regulation of TOR signaling"/>
    <property type="evidence" value="ECO:0007669"/>
    <property type="project" value="TreeGrafter"/>
</dbReference>
<evidence type="ECO:0000313" key="3">
    <source>
        <dbReference type="EMBL" id="ORX39903.1"/>
    </source>
</evidence>
<evidence type="ECO:0008006" key="5">
    <source>
        <dbReference type="Google" id="ProtNLM"/>
    </source>
</evidence>
<dbReference type="GO" id="GO:0033596">
    <property type="term" value="C:TSC1-TSC2 complex"/>
    <property type="evidence" value="ECO:0007669"/>
    <property type="project" value="TreeGrafter"/>
</dbReference>
<evidence type="ECO:0000256" key="2">
    <source>
        <dbReference type="SAM" id="MobiDB-lite"/>
    </source>
</evidence>
<keyword evidence="4" id="KW-1185">Reference proteome</keyword>
<dbReference type="GeneID" id="33556531"/>
<feature type="coiled-coil region" evidence="1">
    <location>
        <begin position="498"/>
        <end position="546"/>
    </location>
</feature>
<sequence length="632" mass="72059">MADSIDLYVQRLSSASSLQDVPGPPTPSNSSEVDKCYRALTAFLDRHPTERDAVLQVASKFPSASKWSAQLLDWAQAPGAPQDDIIMFCVASLMDEPSAAERWFKDLRIAQQPRMSRVFRELAQYDAEAFLAYCERSLRLDPESRLDICVMLLDIVSQPSNRNIFSTLAKHSALRSLLDSLLYDVSNQVFAIVLRLFTLVIPYALASLTNSVPLLMVVLGRAVNWRDRPFVDGTRAGREGTTSTPRPIESTTWKVLHQDYQIDLPSHLQPHAAVRMFLATVYNAWPSNILAFVRDPVPYIQGKQIEPIYNVPWPEVWPIHSLAERAGPLLCKFQLHPSLVEHTSTAELEDKSRWDKVDPSEFTARAHALAHAELLTIEESRADMTEEHKRGIGQPSHPSGGQEEGDVSRLCREVDLLRAEQRHSQQLQDQYLSHIGRLHQETLRFDFEEAEINGMAMRLKDQSKTIETLNTELAAQHHSATKAHQKHVKWQGQLRDRLGSMRDERKAEQAEAVRLRSELSEAWAIVKRQSDELALEKNERAKIENEALEMRPKVLRIGDYETRNKQLTDSQRLWDSDVKRRKEAEAQAKTWETRYHQLNGVLSSTLSESKARAELLLYVWGWRVQTDMVAVA</sequence>
<dbReference type="GO" id="GO:0051726">
    <property type="term" value="P:regulation of cell cycle"/>
    <property type="evidence" value="ECO:0007669"/>
    <property type="project" value="TreeGrafter"/>
</dbReference>
<keyword evidence="1" id="KW-0175">Coiled coil</keyword>
<comment type="caution">
    <text evidence="3">The sequence shown here is derived from an EMBL/GenBank/DDBJ whole genome shotgun (WGS) entry which is preliminary data.</text>
</comment>
<reference evidence="3 4" key="1">
    <citation type="submission" date="2017-03" db="EMBL/GenBank/DDBJ databases">
        <title>Widespread Adenine N6-methylation of Active Genes in Fungi.</title>
        <authorList>
            <consortium name="DOE Joint Genome Institute"/>
            <person name="Mondo S.J."/>
            <person name="Dannebaum R.O."/>
            <person name="Kuo R.C."/>
            <person name="Louie K.B."/>
            <person name="Bewick A.J."/>
            <person name="Labutti K."/>
            <person name="Haridas S."/>
            <person name="Kuo A."/>
            <person name="Salamov A."/>
            <person name="Ahrendt S.R."/>
            <person name="Lau R."/>
            <person name="Bowen B.P."/>
            <person name="Lipzen A."/>
            <person name="Sullivan W."/>
            <person name="Andreopoulos W.B."/>
            <person name="Clum A."/>
            <person name="Lindquist E."/>
            <person name="Daum C."/>
            <person name="Northen T.R."/>
            <person name="Ramamoorthy G."/>
            <person name="Schmitz R.J."/>
            <person name="Gryganskyi A."/>
            <person name="Culley D."/>
            <person name="Magnuson J."/>
            <person name="James T.Y."/>
            <person name="O'Malley M.A."/>
            <person name="Stajich J.E."/>
            <person name="Spatafora J.W."/>
            <person name="Visel A."/>
            <person name="Grigoriev I.V."/>
        </authorList>
    </citation>
    <scope>NUCLEOTIDE SEQUENCE [LARGE SCALE GENOMIC DNA]</scope>
    <source>
        <strain evidence="3 4">NRRL Y-17943</strain>
    </source>
</reference>
<dbReference type="InParanoid" id="A0A1Y1UPF1"/>
<organism evidence="3 4">
    <name type="scientific">Kockovaella imperatae</name>
    <dbReference type="NCBI Taxonomy" id="4999"/>
    <lineage>
        <taxon>Eukaryota</taxon>
        <taxon>Fungi</taxon>
        <taxon>Dikarya</taxon>
        <taxon>Basidiomycota</taxon>
        <taxon>Agaricomycotina</taxon>
        <taxon>Tremellomycetes</taxon>
        <taxon>Tremellales</taxon>
        <taxon>Cuniculitremaceae</taxon>
        <taxon>Kockovaella</taxon>
    </lineage>
</organism>
<dbReference type="PANTHER" id="PTHR15154:SF2">
    <property type="entry name" value="HAMARTIN"/>
    <property type="match status" value="1"/>
</dbReference>
<dbReference type="Proteomes" id="UP000193218">
    <property type="component" value="Unassembled WGS sequence"/>
</dbReference>
<protein>
    <recommendedName>
        <fullName evidence="5">Hamartin protein-domain-containing protein</fullName>
    </recommendedName>
</protein>
<name>A0A1Y1UPF1_9TREE</name>
<dbReference type="EMBL" id="NBSH01000002">
    <property type="protein sequence ID" value="ORX39903.1"/>
    <property type="molecule type" value="Genomic_DNA"/>
</dbReference>
<evidence type="ECO:0000256" key="1">
    <source>
        <dbReference type="SAM" id="Coils"/>
    </source>
</evidence>
<gene>
    <name evidence="3" type="ORF">BD324DRAFT_615460</name>
</gene>